<proteinExistence type="predicted"/>
<organism evidence="1 2">
    <name type="scientific">Mycoplasmoides gallisepticum</name>
    <name type="common">Mycoplasma gallisepticum</name>
    <dbReference type="NCBI Taxonomy" id="2096"/>
    <lineage>
        <taxon>Bacteria</taxon>
        <taxon>Bacillati</taxon>
        <taxon>Mycoplasmatota</taxon>
        <taxon>Mycoplasmoidales</taxon>
        <taxon>Mycoplasmoidaceae</taxon>
        <taxon>Mycoplasmoides</taxon>
    </lineage>
</organism>
<evidence type="ECO:0000313" key="2">
    <source>
        <dbReference type="Proteomes" id="UP000260136"/>
    </source>
</evidence>
<feature type="non-terminal residue" evidence="1">
    <location>
        <position position="93"/>
    </location>
</feature>
<dbReference type="AlphaFoldDB" id="A0A3B0PL48"/>
<evidence type="ECO:0000313" key="1">
    <source>
        <dbReference type="EMBL" id="SYV94284.1"/>
    </source>
</evidence>
<protein>
    <submittedName>
        <fullName evidence="1">Uncharacterized protein</fullName>
    </submittedName>
</protein>
<dbReference type="Proteomes" id="UP000260136">
    <property type="component" value="Chromosome"/>
</dbReference>
<name>A0A3B0PL48_MYCGL</name>
<reference evidence="2" key="1">
    <citation type="submission" date="2018-06" db="EMBL/GenBank/DDBJ databases">
        <authorList>
            <consortium name="Pathogen Informatics"/>
        </authorList>
    </citation>
    <scope>NUCLEOTIDE SEQUENCE [LARGE SCALE GENOMIC DNA]</scope>
    <source>
        <strain evidence="2">NCTC10115</strain>
    </source>
</reference>
<accession>A0A3B0PL48</accession>
<dbReference type="EMBL" id="LS991952">
    <property type="protein sequence ID" value="SYV94284.1"/>
    <property type="molecule type" value="Genomic_DNA"/>
</dbReference>
<gene>
    <name evidence="1" type="ORF">NCTC10115_00603</name>
</gene>
<sequence length="93" mass="10658">MNKESKKIIIFLDLLLKNNSLIIKTIISSYEKPTLPGFEINFLTNDIDVRKDKKNSIFFNILNNKKAVFISHLDEVGGIIVNGNIYNLGTMNW</sequence>